<evidence type="ECO:0000313" key="1">
    <source>
        <dbReference type="EMBL" id="MBB1086401.1"/>
    </source>
</evidence>
<organism evidence="1 2">
    <name type="scientific">Limosilactobacillus fastidiosus</name>
    <dbReference type="NCBI Taxonomy" id="2759855"/>
    <lineage>
        <taxon>Bacteria</taxon>
        <taxon>Bacillati</taxon>
        <taxon>Bacillota</taxon>
        <taxon>Bacilli</taxon>
        <taxon>Lactobacillales</taxon>
        <taxon>Lactobacillaceae</taxon>
        <taxon>Limosilactobacillus</taxon>
    </lineage>
</organism>
<gene>
    <name evidence="1" type="ORF">H5R63_06350</name>
</gene>
<comment type="caution">
    <text evidence="1">The sequence shown here is derived from an EMBL/GenBank/DDBJ whole genome shotgun (WGS) entry which is preliminary data.</text>
</comment>
<dbReference type="AlphaFoldDB" id="A0A7W3YCR3"/>
<accession>A0A7W3YCR3</accession>
<sequence>MDELTNQLNKMANGARKLEQKKSLSFSEVFIDSFVQKHTQFQSMDDFWKQAGIHSTEDFDAYSQEKLDAFTRKFSDAPTFQKLFDEAVNEYVSHQLGF</sequence>
<proteinExistence type="predicted"/>
<name>A0A7W3YCR3_9LACO</name>
<dbReference type="Proteomes" id="UP000518255">
    <property type="component" value="Unassembled WGS sequence"/>
</dbReference>
<protein>
    <submittedName>
        <fullName evidence="1">Uncharacterized protein</fullName>
    </submittedName>
</protein>
<reference evidence="1 2" key="1">
    <citation type="submission" date="2020-07" db="EMBL/GenBank/DDBJ databases">
        <title>Description of Limosilactobacillus balticus sp. nov., Limosilactobacillus agrestis sp. nov., Limosilactobacillus albertensis sp. nov., Limosilactobacillus rudii sp. nov., Limosilactobacillus fastidiosus sp. nov., five novel Limosilactobacillus species isolated from the vertebrate gastrointestinal tract, and proposal of 6 subspecies of Limosilactobacillus reuteri adapted to the gastrointestinal tract of specific vertebrate hosts.</title>
        <authorList>
            <person name="Li F."/>
            <person name="Cheng C."/>
            <person name="Zheng J."/>
            <person name="Quevedo R.M."/>
            <person name="Li J."/>
            <person name="Roos S."/>
            <person name="Gaenzle M.G."/>
            <person name="Walter J."/>
        </authorList>
    </citation>
    <scope>NUCLEOTIDE SEQUENCE [LARGE SCALE GENOMIC DNA]</scope>
    <source>
        <strain evidence="1 2">WF-MA3-C</strain>
    </source>
</reference>
<dbReference type="EMBL" id="JACIUY010000059">
    <property type="protein sequence ID" value="MBB1086401.1"/>
    <property type="molecule type" value="Genomic_DNA"/>
</dbReference>
<dbReference type="RefSeq" id="WP_182581268.1">
    <property type="nucleotide sequence ID" value="NZ_JACIUY010000059.1"/>
</dbReference>
<evidence type="ECO:0000313" key="2">
    <source>
        <dbReference type="Proteomes" id="UP000518255"/>
    </source>
</evidence>